<evidence type="ECO:0000256" key="4">
    <source>
        <dbReference type="ARBA" id="ARBA00022989"/>
    </source>
</evidence>
<dbReference type="InterPro" id="IPR050250">
    <property type="entry name" value="Macrolide_Exporter_MacB"/>
</dbReference>
<accession>A0A0P1NY64</accession>
<keyword evidence="3 7" id="KW-0812">Transmembrane</keyword>
<evidence type="ECO:0000256" key="7">
    <source>
        <dbReference type="SAM" id="Phobius"/>
    </source>
</evidence>
<evidence type="ECO:0000256" key="1">
    <source>
        <dbReference type="ARBA" id="ARBA00004651"/>
    </source>
</evidence>
<dbReference type="PANTHER" id="PTHR30572:SF4">
    <property type="entry name" value="ABC TRANSPORTER PERMEASE YTRF"/>
    <property type="match status" value="1"/>
</dbReference>
<dbReference type="Pfam" id="PF02687">
    <property type="entry name" value="FtsX"/>
    <property type="match status" value="1"/>
</dbReference>
<keyword evidence="11" id="KW-1185">Reference proteome</keyword>
<feature type="domain" description="MacB-like periplasmic core" evidence="9">
    <location>
        <begin position="31"/>
        <end position="258"/>
    </location>
</feature>
<protein>
    <submittedName>
        <fullName evidence="10">Putative ABC transport system permease protein</fullName>
    </submittedName>
</protein>
<evidence type="ECO:0000313" key="11">
    <source>
        <dbReference type="Proteomes" id="UP000199197"/>
    </source>
</evidence>
<feature type="domain" description="ABC3 transporter permease C-terminal" evidence="8">
    <location>
        <begin position="299"/>
        <end position="412"/>
    </location>
</feature>
<feature type="transmembrane region" description="Helical" evidence="7">
    <location>
        <begin position="32"/>
        <end position="55"/>
    </location>
</feature>
<dbReference type="AlphaFoldDB" id="A0A0P1NY64"/>
<feature type="transmembrane region" description="Helical" evidence="7">
    <location>
        <begin position="291"/>
        <end position="317"/>
    </location>
</feature>
<keyword evidence="5 7" id="KW-0472">Membrane</keyword>
<evidence type="ECO:0000256" key="2">
    <source>
        <dbReference type="ARBA" id="ARBA00022475"/>
    </source>
</evidence>
<sequence>MPSSGWKILWFETIESLNMVWDSIKANKLRSFLTLLGIVVGVFSIIVVMTGVKVLQKSVESSLSFLGSNTFQIQKYPAVNIGGRRAWAKYRNRKDITYEQAMFVVQNATLPEIVAIEGVTGPKIVQYRDVKTNPNIFIYGVMPGSFIANDWVISEGRAFFDDDLEFSRFIAVLGANVAKKLFPNTDPVGKKIKIDGYDFTVVGVIKEKGGLFGSSVDNFVAIPLTTFLNLYGKDRSLSILVKAKSQELYDATVEEVTSLLRVARKVPPGAENDFEIFSNETLIKQFNDLTFALRVGAFVVSLIALIAAGVGIMNIMLVSVTERTREIGIRKAVGATKRNILTQFLFEAVALSQFGGIIGIILGVIGGNVLALILKVSPLIPYDWVVIGFLICSFVGIVFGVYPAWKAASVDPVESLRYE</sequence>
<name>A0A0P1NY64_9BACT</name>
<dbReference type="GO" id="GO:0005886">
    <property type="term" value="C:plasma membrane"/>
    <property type="evidence" value="ECO:0007669"/>
    <property type="project" value="UniProtKB-SubCell"/>
</dbReference>
<comment type="similarity">
    <text evidence="6">Belongs to the ABC-4 integral membrane protein family.</text>
</comment>
<dbReference type="GO" id="GO:0022857">
    <property type="term" value="F:transmembrane transporter activity"/>
    <property type="evidence" value="ECO:0007669"/>
    <property type="project" value="TreeGrafter"/>
</dbReference>
<keyword evidence="4 7" id="KW-1133">Transmembrane helix</keyword>
<feature type="transmembrane region" description="Helical" evidence="7">
    <location>
        <begin position="354"/>
        <end position="374"/>
    </location>
</feature>
<evidence type="ECO:0000256" key="3">
    <source>
        <dbReference type="ARBA" id="ARBA00022692"/>
    </source>
</evidence>
<dbReference type="Proteomes" id="UP000199197">
    <property type="component" value="Unassembled WGS sequence"/>
</dbReference>
<evidence type="ECO:0000259" key="9">
    <source>
        <dbReference type="Pfam" id="PF12704"/>
    </source>
</evidence>
<dbReference type="InterPro" id="IPR003838">
    <property type="entry name" value="ABC3_permease_C"/>
</dbReference>
<dbReference type="OrthoDB" id="9770036at2"/>
<dbReference type="RefSeq" id="WP_092350676.1">
    <property type="nucleotide sequence ID" value="NZ_CZVW01000020.1"/>
</dbReference>
<keyword evidence="2" id="KW-1003">Cell membrane</keyword>
<comment type="subcellular location">
    <subcellularLocation>
        <location evidence="1">Cell membrane</location>
        <topology evidence="1">Multi-pass membrane protein</topology>
    </subcellularLocation>
</comment>
<dbReference type="InterPro" id="IPR025857">
    <property type="entry name" value="MacB_PCD"/>
</dbReference>
<evidence type="ECO:0000256" key="5">
    <source>
        <dbReference type="ARBA" id="ARBA00023136"/>
    </source>
</evidence>
<reference evidence="11" key="1">
    <citation type="submission" date="2015-11" db="EMBL/GenBank/DDBJ databases">
        <authorList>
            <person name="Varghese N."/>
        </authorList>
    </citation>
    <scope>NUCLEOTIDE SEQUENCE [LARGE SCALE GENOMIC DNA]</scope>
    <source>
        <strain evidence="11">JGI-23</strain>
    </source>
</reference>
<evidence type="ECO:0000259" key="8">
    <source>
        <dbReference type="Pfam" id="PF02687"/>
    </source>
</evidence>
<evidence type="ECO:0000256" key="6">
    <source>
        <dbReference type="ARBA" id="ARBA00038076"/>
    </source>
</evidence>
<organism evidence="10 11">
    <name type="scientific">Candidatus Chryseopegocella kryptomonas</name>
    <dbReference type="NCBI Taxonomy" id="1633643"/>
    <lineage>
        <taxon>Bacteria</taxon>
        <taxon>Pseudomonadati</taxon>
        <taxon>Candidatus Kryptoniota</taxon>
        <taxon>Candidatus Chryseopegocella</taxon>
    </lineage>
</organism>
<gene>
    <name evidence="10" type="ORF">JGI23_01618</name>
</gene>
<proteinExistence type="inferred from homology"/>
<dbReference type="EMBL" id="CZVW01000020">
    <property type="protein sequence ID" value="CUT04030.1"/>
    <property type="molecule type" value="Genomic_DNA"/>
</dbReference>
<evidence type="ECO:0000313" key="10">
    <source>
        <dbReference type="EMBL" id="CUT04030.1"/>
    </source>
</evidence>
<feature type="transmembrane region" description="Helical" evidence="7">
    <location>
        <begin position="386"/>
        <end position="405"/>
    </location>
</feature>
<dbReference type="PANTHER" id="PTHR30572">
    <property type="entry name" value="MEMBRANE COMPONENT OF TRANSPORTER-RELATED"/>
    <property type="match status" value="1"/>
</dbReference>
<dbReference type="Pfam" id="PF12704">
    <property type="entry name" value="MacB_PCD"/>
    <property type="match status" value="1"/>
</dbReference>